<feature type="domain" description="PA14" evidence="1">
    <location>
        <begin position="44"/>
        <end position="200"/>
    </location>
</feature>
<evidence type="ECO:0000313" key="2">
    <source>
        <dbReference type="EMBL" id="NML66835.1"/>
    </source>
</evidence>
<sequence length="387" mass="42511">MNSLYALLFYHPPQRLLAARRGLVLLWWGVLLLGATAAAAQAPVGTPGLRADYYRGYFNDALSFFQQPAAIVNRPVDQLNFPQAETDNFKVGAIAVYNAPGNPDEFSGYFQGQLYVLTPGQYSFYLGSDDAAYLWLDAGPQALASNKGDQQGFREAVGTCTLTAGLHTLRVAYGEHGGSQGLVLQYSGPNLPKQLIPNGVLYSQTGAIQPTLSELELTPDQQRVQVRWNVVAEYNCEAYVVQRSTDGVVFETVQRQACVGGGPHTYEFLDAKPALGQNYYRLEQLRSDRSPVYSPMLAVEVKPTPFVLSLYPVPNNGTFYLQVPPLGPGSMGQLKIVDIAGHLVFQQSLNLEDGQPHFIKPGLAVGIYRLFLSTERGTYSRKLSLDY</sequence>
<name>A0A7Y0AGB8_9BACT</name>
<dbReference type="InterPro" id="IPR037524">
    <property type="entry name" value="PA14/GLEYA"/>
</dbReference>
<dbReference type="InterPro" id="IPR011658">
    <property type="entry name" value="PA14_dom"/>
</dbReference>
<accession>A0A7Y0AGB8</accession>
<dbReference type="AlphaFoldDB" id="A0A7Y0AGB8"/>
<comment type="caution">
    <text evidence="2">The sequence shown here is derived from an EMBL/GenBank/DDBJ whole genome shotgun (WGS) entry which is preliminary data.</text>
</comment>
<evidence type="ECO:0000313" key="3">
    <source>
        <dbReference type="Proteomes" id="UP000559626"/>
    </source>
</evidence>
<keyword evidence="3" id="KW-1185">Reference proteome</keyword>
<dbReference type="SMART" id="SM00758">
    <property type="entry name" value="PA14"/>
    <property type="match status" value="1"/>
</dbReference>
<reference evidence="2 3" key="1">
    <citation type="submission" date="2020-04" db="EMBL/GenBank/DDBJ databases">
        <title>Hymenobacter polaris sp. nov., isolated from Arctic soil.</title>
        <authorList>
            <person name="Dahal R.H."/>
        </authorList>
    </citation>
    <scope>NUCLEOTIDE SEQUENCE [LARGE SCALE GENOMIC DNA]</scope>
    <source>
        <strain evidence="2 3">RP-2-7</strain>
    </source>
</reference>
<dbReference type="Pfam" id="PF07691">
    <property type="entry name" value="PA14"/>
    <property type="match status" value="1"/>
</dbReference>
<dbReference type="EMBL" id="JABBGH010000003">
    <property type="protein sequence ID" value="NML66835.1"/>
    <property type="molecule type" value="Genomic_DNA"/>
</dbReference>
<evidence type="ECO:0000259" key="1">
    <source>
        <dbReference type="PROSITE" id="PS51820"/>
    </source>
</evidence>
<gene>
    <name evidence="2" type="ORF">HHL22_16640</name>
</gene>
<dbReference type="PROSITE" id="PS51820">
    <property type="entry name" value="PA14"/>
    <property type="match status" value="1"/>
</dbReference>
<dbReference type="Gene3D" id="3.90.182.10">
    <property type="entry name" value="Toxin - Anthrax Protective Antigen,domain 1"/>
    <property type="match status" value="1"/>
</dbReference>
<proteinExistence type="predicted"/>
<protein>
    <recommendedName>
        <fullName evidence="1">PA14 domain-containing protein</fullName>
    </recommendedName>
</protein>
<organism evidence="2 3">
    <name type="scientific">Hymenobacter polaris</name>
    <dbReference type="NCBI Taxonomy" id="2682546"/>
    <lineage>
        <taxon>Bacteria</taxon>
        <taxon>Pseudomonadati</taxon>
        <taxon>Bacteroidota</taxon>
        <taxon>Cytophagia</taxon>
        <taxon>Cytophagales</taxon>
        <taxon>Hymenobacteraceae</taxon>
        <taxon>Hymenobacter</taxon>
    </lineage>
</organism>
<dbReference type="Proteomes" id="UP000559626">
    <property type="component" value="Unassembled WGS sequence"/>
</dbReference>
<dbReference type="RefSeq" id="WP_169532547.1">
    <property type="nucleotide sequence ID" value="NZ_JABBGH010000003.1"/>
</dbReference>
<dbReference type="SUPFAM" id="SSF56988">
    <property type="entry name" value="Anthrax protective antigen"/>
    <property type="match status" value="1"/>
</dbReference>